<dbReference type="AlphaFoldDB" id="F8B113"/>
<organism evidence="11 12">
    <name type="scientific">Candidatus Protofrankia datiscae</name>
    <dbReference type="NCBI Taxonomy" id="2716812"/>
    <lineage>
        <taxon>Bacteria</taxon>
        <taxon>Bacillati</taxon>
        <taxon>Actinomycetota</taxon>
        <taxon>Actinomycetes</taxon>
        <taxon>Frankiales</taxon>
        <taxon>Frankiaceae</taxon>
        <taxon>Protofrankia</taxon>
    </lineage>
</organism>
<keyword evidence="2" id="KW-0285">Flavoprotein</keyword>
<dbReference type="Pfam" id="PF00111">
    <property type="entry name" value="Fer2"/>
    <property type="match status" value="1"/>
</dbReference>
<dbReference type="PRINTS" id="PR00410">
    <property type="entry name" value="PHEHYDRXLASE"/>
</dbReference>
<protein>
    <submittedName>
        <fullName evidence="11">Oxidoreductase FAD-binding domain protein</fullName>
    </submittedName>
</protein>
<dbReference type="Pfam" id="PF00970">
    <property type="entry name" value="FAD_binding_6"/>
    <property type="match status" value="1"/>
</dbReference>
<dbReference type="InterPro" id="IPR008333">
    <property type="entry name" value="Cbr1-like_FAD-bd_dom"/>
</dbReference>
<dbReference type="PANTHER" id="PTHR47354">
    <property type="entry name" value="NADH OXIDOREDUCTASE HCR"/>
    <property type="match status" value="1"/>
</dbReference>
<dbReference type="InterPro" id="IPR012675">
    <property type="entry name" value="Beta-grasp_dom_sf"/>
</dbReference>
<dbReference type="SUPFAM" id="SSF63380">
    <property type="entry name" value="Riboflavin synthase domain-like"/>
    <property type="match status" value="1"/>
</dbReference>
<dbReference type="InterPro" id="IPR001041">
    <property type="entry name" value="2Fe-2S_ferredoxin-type"/>
</dbReference>
<dbReference type="Gene3D" id="3.10.20.30">
    <property type="match status" value="1"/>
</dbReference>
<dbReference type="PROSITE" id="PS51384">
    <property type="entry name" value="FAD_FR"/>
    <property type="match status" value="1"/>
</dbReference>
<gene>
    <name evidence="11" type="ordered locus">FsymDg_0056</name>
</gene>
<dbReference type="InterPro" id="IPR017927">
    <property type="entry name" value="FAD-bd_FR_type"/>
</dbReference>
<evidence type="ECO:0000256" key="4">
    <source>
        <dbReference type="ARBA" id="ARBA00022723"/>
    </source>
</evidence>
<dbReference type="GO" id="GO:0051537">
    <property type="term" value="F:2 iron, 2 sulfur cluster binding"/>
    <property type="evidence" value="ECO:0007669"/>
    <property type="project" value="UniProtKB-KW"/>
</dbReference>
<dbReference type="PROSITE" id="PS51085">
    <property type="entry name" value="2FE2S_FER_2"/>
    <property type="match status" value="1"/>
</dbReference>
<dbReference type="Pfam" id="PF00175">
    <property type="entry name" value="NAD_binding_1"/>
    <property type="match status" value="1"/>
</dbReference>
<dbReference type="EMBL" id="CP002801">
    <property type="protein sequence ID" value="AEH07643.1"/>
    <property type="molecule type" value="Genomic_DNA"/>
</dbReference>
<dbReference type="CDD" id="cd00207">
    <property type="entry name" value="fer2"/>
    <property type="match status" value="1"/>
</dbReference>
<evidence type="ECO:0000259" key="9">
    <source>
        <dbReference type="PROSITE" id="PS51085"/>
    </source>
</evidence>
<dbReference type="CDD" id="cd06216">
    <property type="entry name" value="FNR_iron_sulfur_binding_2"/>
    <property type="match status" value="1"/>
</dbReference>
<feature type="domain" description="FAD-binding FR-type" evidence="10">
    <location>
        <begin position="70"/>
        <end position="173"/>
    </location>
</feature>
<evidence type="ECO:0000256" key="2">
    <source>
        <dbReference type="ARBA" id="ARBA00022630"/>
    </source>
</evidence>
<evidence type="ECO:0000256" key="6">
    <source>
        <dbReference type="ARBA" id="ARBA00023002"/>
    </source>
</evidence>
<dbReference type="RefSeq" id="WP_013871641.1">
    <property type="nucleotide sequence ID" value="NC_015656.1"/>
</dbReference>
<dbReference type="InterPro" id="IPR036010">
    <property type="entry name" value="2Fe-2S_ferredoxin-like_sf"/>
</dbReference>
<keyword evidence="3" id="KW-0001">2Fe-2S</keyword>
<feature type="domain" description="2Fe-2S ferredoxin-type" evidence="9">
    <location>
        <begin position="314"/>
        <end position="396"/>
    </location>
</feature>
<dbReference type="SUPFAM" id="SSF54292">
    <property type="entry name" value="2Fe-2S ferredoxin-like"/>
    <property type="match status" value="1"/>
</dbReference>
<comment type="cofactor">
    <cofactor evidence="1">
        <name>FAD</name>
        <dbReference type="ChEBI" id="CHEBI:57692"/>
    </cofactor>
</comment>
<dbReference type="Gene3D" id="2.40.30.10">
    <property type="entry name" value="Translation factors"/>
    <property type="match status" value="1"/>
</dbReference>
<keyword evidence="5" id="KW-0274">FAD</keyword>
<dbReference type="InterPro" id="IPR050415">
    <property type="entry name" value="MRET"/>
</dbReference>
<dbReference type="GO" id="GO:0046872">
    <property type="term" value="F:metal ion binding"/>
    <property type="evidence" value="ECO:0007669"/>
    <property type="project" value="UniProtKB-KW"/>
</dbReference>
<dbReference type="Proteomes" id="UP000001549">
    <property type="component" value="Chromosome"/>
</dbReference>
<evidence type="ECO:0000313" key="11">
    <source>
        <dbReference type="EMBL" id="AEH07643.1"/>
    </source>
</evidence>
<evidence type="ECO:0000259" key="10">
    <source>
        <dbReference type="PROSITE" id="PS51384"/>
    </source>
</evidence>
<dbReference type="InterPro" id="IPR001433">
    <property type="entry name" value="OxRdtase_FAD/NAD-bd"/>
</dbReference>
<keyword evidence="8" id="KW-0411">Iron-sulfur</keyword>
<name>F8B113_9ACTN</name>
<sequence length="396" mass="43346">MRTAEWDVTVKKVVLSTDPVFRIDGKLAVGYAARRFGPGIRKVVSNAAESLTTPLLPDNYLELVNPLWSRRQMWGRIETVQPETVDAATLVIRPGLGWTEHQAGQHVRLGVDVDGVRYWRTYSLSSPPERQDGRISVTVKATPDGLVSRYLVHRVTAGTVVRLEGPRGEFVLPPAPPPRLLFLTAGSGITPVMSMLRGLVRRGQLPDLVLVHSAPTPRDVIFGAELRGLAARLPKLRLHEHHTRTRTDDGRYTGRLTVAALPVICPDWTERWAWACGPTGLLDDAEASWQRAGLADRLRVERFQPAVRRGGVGGRVRFVRSGREANADGDTPLLVVGENAGVLMPSGCRMGICRSCVVRLTAGRVRDLRTGLEHGDEGELVQTCVSAAAGDVEIDL</sequence>
<keyword evidence="6" id="KW-0560">Oxidoreductase</keyword>
<evidence type="ECO:0000256" key="3">
    <source>
        <dbReference type="ARBA" id="ARBA00022714"/>
    </source>
</evidence>
<keyword evidence="12" id="KW-1185">Reference proteome</keyword>
<dbReference type="InterPro" id="IPR039261">
    <property type="entry name" value="FNR_nucleotide-bd"/>
</dbReference>
<dbReference type="KEGG" id="fsy:FsymDg_0056"/>
<dbReference type="eggNOG" id="COG1018">
    <property type="taxonomic scope" value="Bacteria"/>
</dbReference>
<dbReference type="GO" id="GO:0016491">
    <property type="term" value="F:oxidoreductase activity"/>
    <property type="evidence" value="ECO:0007669"/>
    <property type="project" value="UniProtKB-KW"/>
</dbReference>
<reference evidence="11 12" key="1">
    <citation type="submission" date="2011-05" db="EMBL/GenBank/DDBJ databases">
        <title>Complete sequence of chromosome of Frankia symbiont of Datisca glomerata.</title>
        <authorList>
            <consortium name="US DOE Joint Genome Institute"/>
            <person name="Lucas S."/>
            <person name="Han J."/>
            <person name="Lapidus A."/>
            <person name="Cheng J.-F."/>
            <person name="Goodwin L."/>
            <person name="Pitluck S."/>
            <person name="Peters L."/>
            <person name="Mikhailova N."/>
            <person name="Chertkov O."/>
            <person name="Teshima H."/>
            <person name="Han C."/>
            <person name="Tapia R."/>
            <person name="Land M."/>
            <person name="Hauser L."/>
            <person name="Kyrpides N."/>
            <person name="Ivanova N."/>
            <person name="Pagani I."/>
            <person name="Berry A."/>
            <person name="Pawlowski K."/>
            <person name="Persson T."/>
            <person name="Vanden Heuvel B."/>
            <person name="Benson D."/>
            <person name="Woyke T."/>
        </authorList>
    </citation>
    <scope>NUCLEOTIDE SEQUENCE [LARGE SCALE GENOMIC DNA]</scope>
    <source>
        <strain evidence="12">4085684</strain>
    </source>
</reference>
<evidence type="ECO:0000256" key="5">
    <source>
        <dbReference type="ARBA" id="ARBA00022827"/>
    </source>
</evidence>
<evidence type="ECO:0000256" key="8">
    <source>
        <dbReference type="ARBA" id="ARBA00023014"/>
    </source>
</evidence>
<keyword evidence="4" id="KW-0479">Metal-binding</keyword>
<evidence type="ECO:0000313" key="12">
    <source>
        <dbReference type="Proteomes" id="UP000001549"/>
    </source>
</evidence>
<dbReference type="PANTHER" id="PTHR47354:SF6">
    <property type="entry name" value="NADH OXIDOREDUCTASE HCR"/>
    <property type="match status" value="1"/>
</dbReference>
<evidence type="ECO:0000256" key="7">
    <source>
        <dbReference type="ARBA" id="ARBA00023004"/>
    </source>
</evidence>
<dbReference type="SUPFAM" id="SSF52343">
    <property type="entry name" value="Ferredoxin reductase-like, C-terminal NADP-linked domain"/>
    <property type="match status" value="1"/>
</dbReference>
<keyword evidence="7" id="KW-0408">Iron</keyword>
<dbReference type="Gene3D" id="3.40.50.80">
    <property type="entry name" value="Nucleotide-binding domain of ferredoxin-NADP reductase (FNR) module"/>
    <property type="match status" value="1"/>
</dbReference>
<evidence type="ECO:0000256" key="1">
    <source>
        <dbReference type="ARBA" id="ARBA00001974"/>
    </source>
</evidence>
<proteinExistence type="predicted"/>
<dbReference type="InterPro" id="IPR017938">
    <property type="entry name" value="Riboflavin_synthase-like_b-brl"/>
</dbReference>
<dbReference type="HOGENOM" id="CLU_003827_14_2_11"/>
<dbReference type="STRING" id="656024.FsymDg_0056"/>
<accession>F8B113</accession>